<evidence type="ECO:0000313" key="3">
    <source>
        <dbReference type="Proteomes" id="UP000799536"/>
    </source>
</evidence>
<feature type="region of interest" description="Disordered" evidence="1">
    <location>
        <begin position="270"/>
        <end position="293"/>
    </location>
</feature>
<feature type="region of interest" description="Disordered" evidence="1">
    <location>
        <begin position="316"/>
        <end position="335"/>
    </location>
</feature>
<dbReference type="Proteomes" id="UP000799536">
    <property type="component" value="Unassembled WGS sequence"/>
</dbReference>
<feature type="compositionally biased region" description="Polar residues" evidence="1">
    <location>
        <begin position="114"/>
        <end position="142"/>
    </location>
</feature>
<dbReference type="AlphaFoldDB" id="A0A9P4JNU9"/>
<keyword evidence="3" id="KW-1185">Reference proteome</keyword>
<proteinExistence type="predicted"/>
<feature type="compositionally biased region" description="Low complexity" evidence="1">
    <location>
        <begin position="624"/>
        <end position="633"/>
    </location>
</feature>
<dbReference type="EMBL" id="ML993927">
    <property type="protein sequence ID" value="KAF2202697.1"/>
    <property type="molecule type" value="Genomic_DNA"/>
</dbReference>
<evidence type="ECO:0000313" key="2">
    <source>
        <dbReference type="EMBL" id="KAF2202697.1"/>
    </source>
</evidence>
<organism evidence="2 3">
    <name type="scientific">Delitschia confertaspora ATCC 74209</name>
    <dbReference type="NCBI Taxonomy" id="1513339"/>
    <lineage>
        <taxon>Eukaryota</taxon>
        <taxon>Fungi</taxon>
        <taxon>Dikarya</taxon>
        <taxon>Ascomycota</taxon>
        <taxon>Pezizomycotina</taxon>
        <taxon>Dothideomycetes</taxon>
        <taxon>Pleosporomycetidae</taxon>
        <taxon>Pleosporales</taxon>
        <taxon>Delitschiaceae</taxon>
        <taxon>Delitschia</taxon>
    </lineage>
</organism>
<feature type="region of interest" description="Disordered" evidence="1">
    <location>
        <begin position="1"/>
        <end position="155"/>
    </location>
</feature>
<feature type="compositionally biased region" description="Polar residues" evidence="1">
    <location>
        <begin position="16"/>
        <end position="77"/>
    </location>
</feature>
<name>A0A9P4JNU9_9PLEO</name>
<accession>A0A9P4JNU9</accession>
<sequence length="633" mass="69502">MERKFKNMFSRKPSKGAQSDPGSIDQTMPSSTRAESTVPTTRRSSTALNNRYSSVGSKSRHSSTAVTLTSENTYSSGKKTHSSGDSRRSSNTGHSHSSSKSPLDSARTGMMSALASSRRSGQGSKHGSKSPDNTSSNSARSLSHNDHRTQVTVISTVATSPYTSLGGDTRLMTEKSTMKYGEDVANRNIEQSAHVRDPRRPSIYSITSSIRSGGRALGSLYENSLYESSSYEVSLYDSGDRAYPKYRHKAVSADGLDVLPKFEKKFGRDEGHIDYRRQRNPRATPVSDSSDYTRYVPRLPQKKIAEEAYVAGLQQATDGSDEAGQHQEPTQSEHYQLPYLGGLVNVDTTVEEFSHSRGDPTEPNVIAPITKTWTISSDNGPPRSEHHQVPYLGGTVDVDTSVTEFSRPRSVPAELESTGFEISTPATQDNTMTPEIIPHEGLLPLYTLDDKISELSDTQTYSSISKGRPFVPKSKECLEHWLSQNPDVEPDIVREMLEHLDEDPETVVEQWHLAPENQTSEGLYPTPPPVPPPTVMPHSDPEAPFHLHGSPFPPDSPIHLDHLSRSSDTSTFTYELPPNLPMTDAMKDSIPDMLPLTLKEITAPNSGWANPKPRVAKEKGVTESKSSSSSSSR</sequence>
<evidence type="ECO:0000256" key="1">
    <source>
        <dbReference type="SAM" id="MobiDB-lite"/>
    </source>
</evidence>
<feature type="compositionally biased region" description="Low complexity" evidence="1">
    <location>
        <begin position="89"/>
        <end position="105"/>
    </location>
</feature>
<reference evidence="2" key="1">
    <citation type="journal article" date="2020" name="Stud. Mycol.">
        <title>101 Dothideomycetes genomes: a test case for predicting lifestyles and emergence of pathogens.</title>
        <authorList>
            <person name="Haridas S."/>
            <person name="Albert R."/>
            <person name="Binder M."/>
            <person name="Bloem J."/>
            <person name="Labutti K."/>
            <person name="Salamov A."/>
            <person name="Andreopoulos B."/>
            <person name="Baker S."/>
            <person name="Barry K."/>
            <person name="Bills G."/>
            <person name="Bluhm B."/>
            <person name="Cannon C."/>
            <person name="Castanera R."/>
            <person name="Culley D."/>
            <person name="Daum C."/>
            <person name="Ezra D."/>
            <person name="Gonzalez J."/>
            <person name="Henrissat B."/>
            <person name="Kuo A."/>
            <person name="Liang C."/>
            <person name="Lipzen A."/>
            <person name="Lutzoni F."/>
            <person name="Magnuson J."/>
            <person name="Mondo S."/>
            <person name="Nolan M."/>
            <person name="Ohm R."/>
            <person name="Pangilinan J."/>
            <person name="Park H.-J."/>
            <person name="Ramirez L."/>
            <person name="Alfaro M."/>
            <person name="Sun H."/>
            <person name="Tritt A."/>
            <person name="Yoshinaga Y."/>
            <person name="Zwiers L.-H."/>
            <person name="Turgeon B."/>
            <person name="Goodwin S."/>
            <person name="Spatafora J."/>
            <person name="Crous P."/>
            <person name="Grigoriev I."/>
        </authorList>
    </citation>
    <scope>NUCLEOTIDE SEQUENCE</scope>
    <source>
        <strain evidence="2">ATCC 74209</strain>
    </source>
</reference>
<protein>
    <submittedName>
        <fullName evidence="2">Uncharacterized protein</fullName>
    </submittedName>
</protein>
<feature type="region of interest" description="Disordered" evidence="1">
    <location>
        <begin position="602"/>
        <end position="633"/>
    </location>
</feature>
<gene>
    <name evidence="2" type="ORF">GQ43DRAFT_470649</name>
</gene>
<comment type="caution">
    <text evidence="2">The sequence shown here is derived from an EMBL/GenBank/DDBJ whole genome shotgun (WGS) entry which is preliminary data.</text>
</comment>